<keyword evidence="3" id="KW-1003">Cell membrane</keyword>
<dbReference type="Pfam" id="PF01757">
    <property type="entry name" value="Acyl_transf_3"/>
    <property type="match status" value="1"/>
</dbReference>
<evidence type="ECO:0000256" key="6">
    <source>
        <dbReference type="ARBA" id="ARBA00023136"/>
    </source>
</evidence>
<feature type="transmembrane region" description="Helical" evidence="7">
    <location>
        <begin position="157"/>
        <end position="175"/>
    </location>
</feature>
<evidence type="ECO:0000256" key="2">
    <source>
        <dbReference type="ARBA" id="ARBA00007400"/>
    </source>
</evidence>
<keyword evidence="6 7" id="KW-0472">Membrane</keyword>
<accession>A0A2S1ESN1</accession>
<keyword evidence="4 7" id="KW-0812">Transmembrane</keyword>
<comment type="similarity">
    <text evidence="2">Belongs to the acyltransferase 3 family.</text>
</comment>
<feature type="transmembrane region" description="Helical" evidence="7">
    <location>
        <begin position="7"/>
        <end position="28"/>
    </location>
</feature>
<dbReference type="GO" id="GO:0016413">
    <property type="term" value="F:O-acetyltransferase activity"/>
    <property type="evidence" value="ECO:0007669"/>
    <property type="project" value="TreeGrafter"/>
</dbReference>
<evidence type="ECO:0000256" key="3">
    <source>
        <dbReference type="ARBA" id="ARBA00022475"/>
    </source>
</evidence>
<comment type="subcellular location">
    <subcellularLocation>
        <location evidence="1">Cell membrane</location>
        <topology evidence="1">Multi-pass membrane protein</topology>
    </subcellularLocation>
</comment>
<dbReference type="GO" id="GO:0005886">
    <property type="term" value="C:plasma membrane"/>
    <property type="evidence" value="ECO:0007669"/>
    <property type="project" value="UniProtKB-SubCell"/>
</dbReference>
<evidence type="ECO:0000313" key="10">
    <source>
        <dbReference type="Proteomes" id="UP000244369"/>
    </source>
</evidence>
<feature type="transmembrane region" description="Helical" evidence="7">
    <location>
        <begin position="218"/>
        <end position="240"/>
    </location>
</feature>
<evidence type="ECO:0000256" key="5">
    <source>
        <dbReference type="ARBA" id="ARBA00022989"/>
    </source>
</evidence>
<feature type="domain" description="Acyltransferase 3" evidence="8">
    <location>
        <begin position="16"/>
        <end position="344"/>
    </location>
</feature>
<dbReference type="PANTHER" id="PTHR40074:SF2">
    <property type="entry name" value="O-ACETYLTRANSFERASE WECH"/>
    <property type="match status" value="1"/>
</dbReference>
<proteinExistence type="inferred from homology"/>
<feature type="transmembrane region" description="Helical" evidence="7">
    <location>
        <begin position="86"/>
        <end position="104"/>
    </location>
</feature>
<evidence type="ECO:0000256" key="4">
    <source>
        <dbReference type="ARBA" id="ARBA00022692"/>
    </source>
</evidence>
<dbReference type="GO" id="GO:0009246">
    <property type="term" value="P:enterobacterial common antigen biosynthetic process"/>
    <property type="evidence" value="ECO:0007669"/>
    <property type="project" value="TreeGrafter"/>
</dbReference>
<evidence type="ECO:0000256" key="1">
    <source>
        <dbReference type="ARBA" id="ARBA00004651"/>
    </source>
</evidence>
<dbReference type="InterPro" id="IPR001611">
    <property type="entry name" value="Leu-rich_rpt"/>
</dbReference>
<dbReference type="AlphaFoldDB" id="A0A2S1ESN1"/>
<evidence type="ECO:0000259" key="8">
    <source>
        <dbReference type="Pfam" id="PF01757"/>
    </source>
</evidence>
<dbReference type="PANTHER" id="PTHR40074">
    <property type="entry name" value="O-ACETYLTRANSFERASE WECH"/>
    <property type="match status" value="1"/>
</dbReference>
<organism evidence="9 10">
    <name type="scientific">Limosilactobacillus reuteri</name>
    <name type="common">Lactobacillus reuteri</name>
    <dbReference type="NCBI Taxonomy" id="1598"/>
    <lineage>
        <taxon>Bacteria</taxon>
        <taxon>Bacillati</taxon>
        <taxon>Bacillota</taxon>
        <taxon>Bacilli</taxon>
        <taxon>Lactobacillales</taxon>
        <taxon>Lactobacillaceae</taxon>
        <taxon>Limosilactobacillus</taxon>
    </lineage>
</organism>
<evidence type="ECO:0000256" key="7">
    <source>
        <dbReference type="SAM" id="Phobius"/>
    </source>
</evidence>
<feature type="transmembrane region" description="Helical" evidence="7">
    <location>
        <begin position="40"/>
        <end position="65"/>
    </location>
</feature>
<feature type="transmembrane region" description="Helical" evidence="7">
    <location>
        <begin position="187"/>
        <end position="206"/>
    </location>
</feature>
<dbReference type="InterPro" id="IPR002656">
    <property type="entry name" value="Acyl_transf_3_dom"/>
</dbReference>
<feature type="transmembrane region" description="Helical" evidence="7">
    <location>
        <begin position="290"/>
        <end position="313"/>
    </location>
</feature>
<dbReference type="EMBL" id="CP027805">
    <property type="protein sequence ID" value="AWD62829.1"/>
    <property type="molecule type" value="Genomic_DNA"/>
</dbReference>
<dbReference type="PROSITE" id="PS51450">
    <property type="entry name" value="LRR"/>
    <property type="match status" value="1"/>
</dbReference>
<gene>
    <name evidence="9" type="ORF">LWHH1689_1541</name>
</gene>
<evidence type="ECO:0000313" key="9">
    <source>
        <dbReference type="EMBL" id="AWD62829.1"/>
    </source>
</evidence>
<dbReference type="Proteomes" id="UP000244369">
    <property type="component" value="Chromosome"/>
</dbReference>
<name>A0A2S1ESN1_LIMRT</name>
<protein>
    <submittedName>
        <fullName evidence="9">Polysaccharide biosynthesis protein</fullName>
    </submittedName>
</protein>
<sequence length="358" mass="41190">MQKKNRYYFMYLNTIISSFAVVVLHTVANPDSFGIKTDHFSFYPVLFILIGILFSFGVPIFFMQSGANVLTYRERYSTKTFVKKRVHKVVIPFLLWSILGFIFLHNNQLGSINGLNFLKGFISGNIVGPYWFFYNIIGFYLCVPFMSIITEKGNARLVRYMIIIALIYNTILPIVDLILGTSNMFNPSIPLVGAYLQYFLAGWYIVNISIKPRIRKLIYILATIMLALEIVMTIIFTIFIPHLQRLTYPGEIVKNFADIGNLPAFICMCALFLALKNAEPYIIGWHLSSYLPTLAGLTFGIYLVHPFVINYLLNPMQPLLLQVPLIFKILLYPIFVYFISGIITFLIRKIPFVRNIMP</sequence>
<feature type="transmembrane region" description="Helical" evidence="7">
    <location>
        <begin position="131"/>
        <end position="150"/>
    </location>
</feature>
<feature type="transmembrane region" description="Helical" evidence="7">
    <location>
        <begin position="260"/>
        <end position="278"/>
    </location>
</feature>
<keyword evidence="5 7" id="KW-1133">Transmembrane helix</keyword>
<feature type="transmembrane region" description="Helical" evidence="7">
    <location>
        <begin position="325"/>
        <end position="347"/>
    </location>
</feature>
<reference evidence="9 10" key="1">
    <citation type="submission" date="2018-03" db="EMBL/GenBank/DDBJ databases">
        <title>Complete Genome Sequence of the Chinese traditional Highland Barley wine Isolate Lactobacillus reuteri WHH1689.</title>
        <authorList>
            <person name="Chen S."/>
            <person name="Chen L."/>
            <person name="Chen L."/>
            <person name="Li Y."/>
        </authorList>
    </citation>
    <scope>NUCLEOTIDE SEQUENCE [LARGE SCALE GENOMIC DNA]</scope>
    <source>
        <strain evidence="9 10">WHH1689</strain>
    </source>
</reference>